<evidence type="ECO:0000256" key="1">
    <source>
        <dbReference type="ARBA" id="ARBA00004477"/>
    </source>
</evidence>
<comment type="pathway">
    <text evidence="2 11">Glycolipid biosynthesis; glycosylphosphatidylinositol-anchor biosynthesis.</text>
</comment>
<evidence type="ECO:0000313" key="12">
    <source>
        <dbReference type="EMBL" id="KAL3762174.1"/>
    </source>
</evidence>
<dbReference type="Pfam" id="PF05007">
    <property type="entry name" value="Mannosyl_trans"/>
    <property type="match status" value="2"/>
</dbReference>
<keyword evidence="7 11" id="KW-0812">Transmembrane</keyword>
<dbReference type="GO" id="GO:0016757">
    <property type="term" value="F:glycosyltransferase activity"/>
    <property type="evidence" value="ECO:0007669"/>
    <property type="project" value="UniProtKB-KW"/>
</dbReference>
<keyword evidence="10 11" id="KW-0472">Membrane</keyword>
<name>A0ABD3ME06_9STRA</name>
<feature type="transmembrane region" description="Helical" evidence="11">
    <location>
        <begin position="366"/>
        <end position="391"/>
    </location>
</feature>
<comment type="subcellular location">
    <subcellularLocation>
        <location evidence="1 11">Endoplasmic reticulum membrane</location>
        <topology evidence="1 11">Multi-pass membrane protein</topology>
    </subcellularLocation>
</comment>
<dbReference type="GO" id="GO:0006506">
    <property type="term" value="P:GPI anchor biosynthetic process"/>
    <property type="evidence" value="ECO:0007669"/>
    <property type="project" value="UniProtKB-KW"/>
</dbReference>
<keyword evidence="4 11" id="KW-0337">GPI-anchor biosynthesis</keyword>
<evidence type="ECO:0000256" key="5">
    <source>
        <dbReference type="ARBA" id="ARBA00022676"/>
    </source>
</evidence>
<evidence type="ECO:0000256" key="10">
    <source>
        <dbReference type="ARBA" id="ARBA00023136"/>
    </source>
</evidence>
<evidence type="ECO:0000256" key="2">
    <source>
        <dbReference type="ARBA" id="ARBA00004687"/>
    </source>
</evidence>
<evidence type="ECO:0000256" key="11">
    <source>
        <dbReference type="RuleBase" id="RU365064"/>
    </source>
</evidence>
<evidence type="ECO:0000313" key="13">
    <source>
        <dbReference type="Proteomes" id="UP001530293"/>
    </source>
</evidence>
<sequence length="597" mass="67684">MSTRSPPSIRSVANRRRIPTLLMMFEKHPVIIALFVRLLLVYALPSLLDDGLLLKGVRYTDIDYDVFTDAAVHVSHGRSPYDRHTYRYTPFLAQLLAVPLGHDAGNGNGSIGRIWNIFFSIRYFGKILFCVADVICGYIIVVIRRRQRQKISVGAKDDATTSTRQTQTIITPEARGWKDHYYYYYSQYTSLELTDALWWLYNPLPINICTRGSAESLVVLLPVLATVAVADMHVVLPLSSSSSKLSEDCIGSRSTTRQEGGSASLIMARACIAGIMHGIGIHFKLYPVIYTISFMANFSRQQQCQQQRRDGSRHSRESDTDVPLKNNVGWRYQLSDYRRNDDGITTFPWTNPRKIAILAVSWVQRLFFTMSSVLFLVVSMGTVGSLTYLAVHYHGQKALDEGLLYHFQRVDHRHNYSMYWYWIYLARGRAAAAAAAAATPTLPTSSSVSFWGYIPLVPQILILGFSSLGVAPYDLSFALFCQTFAFVAFNKVITAQYFTWYLCLLPLCSDRVNWQSKRMYIALGILFLSIIVWLLSAFTLEMLGWRTHRQVWLASSFFFMANVNLLRSIVMGYNRKTTGVSSVPPSDDFTVNKLKAT</sequence>
<comment type="function">
    <text evidence="11">Catalytic subunit of the glycosylphosphatidylinositol-mannosyltransferase I complex which catalyzes the transfer of the first mannose, via an alpha-1,4 bond from a dolichol-phosphate-mannose (Dol-P-Man) to the glucosaminyl acyl phosphatidylinositol (GlcN-(acyl)PI) intermediate to generate alpha-D-Man-(1-&gt;4)-alpha-D-GlcN-(1-&gt;6)-(1-radyl,2-acyl-sn-glycero-3-phospho)-2-acyl-inositol and participates in the sixth step of the glycosylphosphatidylinositol-anchor biosynthesis.</text>
</comment>
<dbReference type="EC" id="2.4.1.-" evidence="11"/>
<proteinExistence type="inferred from homology"/>
<feature type="transmembrane region" description="Helical" evidence="11">
    <location>
        <begin position="519"/>
        <end position="539"/>
    </location>
</feature>
<dbReference type="AlphaFoldDB" id="A0ABD3ME06"/>
<dbReference type="GO" id="GO:0005789">
    <property type="term" value="C:endoplasmic reticulum membrane"/>
    <property type="evidence" value="ECO:0007669"/>
    <property type="project" value="UniProtKB-SubCell"/>
</dbReference>
<dbReference type="PANTHER" id="PTHR12886">
    <property type="entry name" value="PIG-M MANNOSYLTRANSFERASE"/>
    <property type="match status" value="1"/>
</dbReference>
<reference evidence="12 13" key="1">
    <citation type="submission" date="2024-10" db="EMBL/GenBank/DDBJ databases">
        <title>Updated reference genomes for cyclostephanoid diatoms.</title>
        <authorList>
            <person name="Roberts W.R."/>
            <person name="Alverson A.J."/>
        </authorList>
    </citation>
    <scope>NUCLEOTIDE SEQUENCE [LARGE SCALE GENOMIC DNA]</scope>
    <source>
        <strain evidence="12 13">AJA232-27</strain>
    </source>
</reference>
<comment type="similarity">
    <text evidence="3 11">Belongs to the PIGM family.</text>
</comment>
<organism evidence="12 13">
    <name type="scientific">Discostella pseudostelligera</name>
    <dbReference type="NCBI Taxonomy" id="259834"/>
    <lineage>
        <taxon>Eukaryota</taxon>
        <taxon>Sar</taxon>
        <taxon>Stramenopiles</taxon>
        <taxon>Ochrophyta</taxon>
        <taxon>Bacillariophyta</taxon>
        <taxon>Coscinodiscophyceae</taxon>
        <taxon>Thalassiosirophycidae</taxon>
        <taxon>Stephanodiscales</taxon>
        <taxon>Stephanodiscaceae</taxon>
        <taxon>Discostella</taxon>
    </lineage>
</organism>
<feature type="transmembrane region" description="Helical" evidence="11">
    <location>
        <begin position="21"/>
        <end position="44"/>
    </location>
</feature>
<evidence type="ECO:0000256" key="9">
    <source>
        <dbReference type="ARBA" id="ARBA00022989"/>
    </source>
</evidence>
<accession>A0ABD3ME06</accession>
<keyword evidence="13" id="KW-1185">Reference proteome</keyword>
<feature type="transmembrane region" description="Helical" evidence="11">
    <location>
        <begin position="450"/>
        <end position="471"/>
    </location>
</feature>
<gene>
    <name evidence="12" type="ORF">ACHAWU_000638</name>
</gene>
<protein>
    <recommendedName>
        <fullName evidence="11">GPI mannosyltransferase 1</fullName>
        <ecNumber evidence="11">2.4.1.-</ecNumber>
    </recommendedName>
    <alternativeName>
        <fullName evidence="11">GPI mannosyltransferase I</fullName>
    </alternativeName>
</protein>
<keyword evidence="5 11" id="KW-0328">Glycosyltransferase</keyword>
<keyword evidence="6 11" id="KW-0808">Transferase</keyword>
<feature type="transmembrane region" description="Helical" evidence="11">
    <location>
        <begin position="477"/>
        <end position="507"/>
    </location>
</feature>
<dbReference type="InterPro" id="IPR007704">
    <property type="entry name" value="PIG-M"/>
</dbReference>
<evidence type="ECO:0000256" key="3">
    <source>
        <dbReference type="ARBA" id="ARBA00011071"/>
    </source>
</evidence>
<feature type="transmembrane region" description="Helical" evidence="11">
    <location>
        <begin position="551"/>
        <end position="570"/>
    </location>
</feature>
<dbReference type="Proteomes" id="UP001530293">
    <property type="component" value="Unassembled WGS sequence"/>
</dbReference>
<keyword evidence="8 11" id="KW-0256">Endoplasmic reticulum</keyword>
<dbReference type="PANTHER" id="PTHR12886:SF0">
    <property type="entry name" value="GPI MANNOSYLTRANSFERASE 1"/>
    <property type="match status" value="1"/>
</dbReference>
<evidence type="ECO:0000256" key="7">
    <source>
        <dbReference type="ARBA" id="ARBA00022692"/>
    </source>
</evidence>
<feature type="transmembrane region" description="Helical" evidence="11">
    <location>
        <begin position="123"/>
        <end position="143"/>
    </location>
</feature>
<keyword evidence="9 11" id="KW-1133">Transmembrane helix</keyword>
<evidence type="ECO:0000256" key="8">
    <source>
        <dbReference type="ARBA" id="ARBA00022824"/>
    </source>
</evidence>
<evidence type="ECO:0000256" key="6">
    <source>
        <dbReference type="ARBA" id="ARBA00022679"/>
    </source>
</evidence>
<evidence type="ECO:0000256" key="4">
    <source>
        <dbReference type="ARBA" id="ARBA00022502"/>
    </source>
</evidence>
<dbReference type="EMBL" id="JALLBG020000139">
    <property type="protein sequence ID" value="KAL3762174.1"/>
    <property type="molecule type" value="Genomic_DNA"/>
</dbReference>
<comment type="caution">
    <text evidence="12">The sequence shown here is derived from an EMBL/GenBank/DDBJ whole genome shotgun (WGS) entry which is preliminary data.</text>
</comment>